<evidence type="ECO:0000256" key="4">
    <source>
        <dbReference type="ARBA" id="ARBA00023163"/>
    </source>
</evidence>
<dbReference type="Pfam" id="PF00126">
    <property type="entry name" value="HTH_1"/>
    <property type="match status" value="1"/>
</dbReference>
<dbReference type="GO" id="GO:0043565">
    <property type="term" value="F:sequence-specific DNA binding"/>
    <property type="evidence" value="ECO:0007669"/>
    <property type="project" value="TreeGrafter"/>
</dbReference>
<dbReference type="InterPro" id="IPR000847">
    <property type="entry name" value="LysR_HTH_N"/>
</dbReference>
<organism evidence="6 7">
    <name type="scientific">Pseudoalteromonas piscicida</name>
    <dbReference type="NCBI Taxonomy" id="43662"/>
    <lineage>
        <taxon>Bacteria</taxon>
        <taxon>Pseudomonadati</taxon>
        <taxon>Pseudomonadota</taxon>
        <taxon>Gammaproteobacteria</taxon>
        <taxon>Alteromonadales</taxon>
        <taxon>Pseudoalteromonadaceae</taxon>
        <taxon>Pseudoalteromonas</taxon>
    </lineage>
</organism>
<evidence type="ECO:0000259" key="5">
    <source>
        <dbReference type="PROSITE" id="PS50931"/>
    </source>
</evidence>
<dbReference type="SUPFAM" id="SSF46785">
    <property type="entry name" value="Winged helix' DNA-binding domain"/>
    <property type="match status" value="1"/>
</dbReference>
<dbReference type="PANTHER" id="PTHR30537">
    <property type="entry name" value="HTH-TYPE TRANSCRIPTIONAL REGULATOR"/>
    <property type="match status" value="1"/>
</dbReference>
<dbReference type="GO" id="GO:0006351">
    <property type="term" value="P:DNA-templated transcription"/>
    <property type="evidence" value="ECO:0007669"/>
    <property type="project" value="TreeGrafter"/>
</dbReference>
<evidence type="ECO:0000256" key="2">
    <source>
        <dbReference type="ARBA" id="ARBA00023015"/>
    </source>
</evidence>
<evidence type="ECO:0000313" key="7">
    <source>
        <dbReference type="Proteomes" id="UP000258102"/>
    </source>
</evidence>
<dbReference type="GO" id="GO:0003700">
    <property type="term" value="F:DNA-binding transcription factor activity"/>
    <property type="evidence" value="ECO:0007669"/>
    <property type="project" value="InterPro"/>
</dbReference>
<dbReference type="InterPro" id="IPR036388">
    <property type="entry name" value="WH-like_DNA-bd_sf"/>
</dbReference>
<dbReference type="KEGG" id="ppis:B1L02_09430"/>
<proteinExistence type="inferred from homology"/>
<protein>
    <submittedName>
        <fullName evidence="6">LysR family transcriptional regulator</fullName>
    </submittedName>
</protein>
<sequence>MFSHLPSLNNIKTFAVAAHYLSFKDAARVLNVTPTAVSHQIKSLESQLRVQLFERKTRAVQLTVQGQALAKVCIDSLNMLDNAFIEFTETKNDLLISCCNSFAALWLAPNMTAINCAFPNQTVTICASDQLIDLNKEKHIDIALRYGKADPNSNETHLITEKIGLYASPNYRVQDQGKPVLFLTHWQDETGLENIPWRDHIDESHYELRYFEQEHFVLQAAVAGQGLALLSDVLTESAVIQGWLSKNTTIEEFEGYGYWLRQTTHRKSTEIVHQFTYWLANALQNIKVNRDNKDRER</sequence>
<dbReference type="PANTHER" id="PTHR30537:SF26">
    <property type="entry name" value="GLYCINE CLEAVAGE SYSTEM TRANSCRIPTIONAL ACTIVATOR"/>
    <property type="match status" value="1"/>
</dbReference>
<evidence type="ECO:0000313" key="6">
    <source>
        <dbReference type="EMBL" id="AXR02074.1"/>
    </source>
</evidence>
<name>A0AAD0W3G8_PSEO7</name>
<dbReference type="PRINTS" id="PR00039">
    <property type="entry name" value="HTHLYSR"/>
</dbReference>
<keyword evidence="4" id="KW-0804">Transcription</keyword>
<dbReference type="SUPFAM" id="SSF53850">
    <property type="entry name" value="Periplasmic binding protein-like II"/>
    <property type="match status" value="1"/>
</dbReference>
<dbReference type="Gene3D" id="3.40.190.10">
    <property type="entry name" value="Periplasmic binding protein-like II"/>
    <property type="match status" value="2"/>
</dbReference>
<dbReference type="Proteomes" id="UP000258102">
    <property type="component" value="Chromosome 1"/>
</dbReference>
<accession>A0AAD0W3G8</accession>
<dbReference type="AlphaFoldDB" id="A0AAD0W3G8"/>
<keyword evidence="3" id="KW-0238">DNA-binding</keyword>
<evidence type="ECO:0000256" key="3">
    <source>
        <dbReference type="ARBA" id="ARBA00023125"/>
    </source>
</evidence>
<dbReference type="RefSeq" id="WP_088530826.1">
    <property type="nucleotide sequence ID" value="NZ_CP021646.1"/>
</dbReference>
<dbReference type="Gene3D" id="1.10.10.10">
    <property type="entry name" value="Winged helix-like DNA-binding domain superfamily/Winged helix DNA-binding domain"/>
    <property type="match status" value="1"/>
</dbReference>
<dbReference type="PROSITE" id="PS50931">
    <property type="entry name" value="HTH_LYSR"/>
    <property type="match status" value="1"/>
</dbReference>
<dbReference type="InterPro" id="IPR058163">
    <property type="entry name" value="LysR-type_TF_proteobact-type"/>
</dbReference>
<reference evidence="6 7" key="1">
    <citation type="submission" date="2018-08" db="EMBL/GenBank/DDBJ databases">
        <title>Whole Genome Sequences of Two Pseudoalteromonas piscicida Strains, DE1-A and DE2-A, which Exhibit Strong Antibacterial Activity against Vibrio vulnificus.</title>
        <authorList>
            <person name="Richards G.P."/>
            <person name="Needleman D.S."/>
            <person name="Watson M.A."/>
            <person name="Polson S.W."/>
        </authorList>
    </citation>
    <scope>NUCLEOTIDE SEQUENCE [LARGE SCALE GENOMIC DNA]</scope>
    <source>
        <strain evidence="6 7">DE2-A</strain>
    </source>
</reference>
<dbReference type="InterPro" id="IPR036390">
    <property type="entry name" value="WH_DNA-bd_sf"/>
</dbReference>
<feature type="domain" description="HTH lysR-type" evidence="5">
    <location>
        <begin position="6"/>
        <end position="63"/>
    </location>
</feature>
<comment type="similarity">
    <text evidence="1">Belongs to the LysR transcriptional regulatory family.</text>
</comment>
<keyword evidence="2" id="KW-0805">Transcription regulation</keyword>
<evidence type="ECO:0000256" key="1">
    <source>
        <dbReference type="ARBA" id="ARBA00009437"/>
    </source>
</evidence>
<dbReference type="Pfam" id="PF03466">
    <property type="entry name" value="LysR_substrate"/>
    <property type="match status" value="1"/>
</dbReference>
<gene>
    <name evidence="6" type="ORF">D0511_08335</name>
</gene>
<dbReference type="EMBL" id="CP031761">
    <property type="protein sequence ID" value="AXR02074.1"/>
    <property type="molecule type" value="Genomic_DNA"/>
</dbReference>
<dbReference type="InterPro" id="IPR005119">
    <property type="entry name" value="LysR_subst-bd"/>
</dbReference>